<dbReference type="AlphaFoldDB" id="A0A1M4NI12"/>
<protein>
    <submittedName>
        <fullName evidence="1">OMP541</fullName>
    </submittedName>
</protein>
<name>A0A1M4NI12_9HELI</name>
<dbReference type="RefSeq" id="WP_267892981.1">
    <property type="nucleotide sequence ID" value="NZ_FZNF01000005.1"/>
</dbReference>
<accession>A0A1M4NI12</accession>
<dbReference type="EMBL" id="LT633721">
    <property type="protein sequence ID" value="SFZ72682.1"/>
    <property type="molecule type" value="Genomic_DNA"/>
</dbReference>
<evidence type="ECO:0000313" key="1">
    <source>
        <dbReference type="EMBL" id="SFZ72682.1"/>
    </source>
</evidence>
<sequence>MRIDNFTKNSQYNGFNIPINVGIVATFASSHKVEIGQKSKH</sequence>
<gene>
    <name evidence="1" type="primary">omp541</name>
</gene>
<organism evidence="1">
    <name type="scientific">Helicobacter trogontum</name>
    <dbReference type="NCBI Taxonomy" id="50960"/>
    <lineage>
        <taxon>Bacteria</taxon>
        <taxon>Pseudomonadati</taxon>
        <taxon>Campylobacterota</taxon>
        <taxon>Epsilonproteobacteria</taxon>
        <taxon>Campylobacterales</taxon>
        <taxon>Helicobacteraceae</taxon>
        <taxon>Helicobacter</taxon>
    </lineage>
</organism>
<proteinExistence type="predicted"/>
<reference evidence="1" key="1">
    <citation type="submission" date="2016-10" db="EMBL/GenBank/DDBJ databases">
        <title>Proteomic and phylogenetic analysis of the outer membrane protein repertoire of gastric Helicobacter species.</title>
        <authorList>
            <person name="Joosten M."/>
        </authorList>
    </citation>
    <scope>NUCLEOTIDE SEQUENCE</scope>
    <source>
        <strain evidence="1">R3554</strain>
    </source>
</reference>